<organism evidence="8">
    <name type="scientific">bioreactor metagenome</name>
    <dbReference type="NCBI Taxonomy" id="1076179"/>
    <lineage>
        <taxon>unclassified sequences</taxon>
        <taxon>metagenomes</taxon>
        <taxon>ecological metagenomes</taxon>
    </lineage>
</organism>
<evidence type="ECO:0000256" key="3">
    <source>
        <dbReference type="ARBA" id="ARBA00022692"/>
    </source>
</evidence>
<feature type="transmembrane region" description="Helical" evidence="7">
    <location>
        <begin position="99"/>
        <end position="123"/>
    </location>
</feature>
<keyword evidence="3 7" id="KW-0812">Transmembrane</keyword>
<proteinExistence type="predicted"/>
<evidence type="ECO:0000256" key="1">
    <source>
        <dbReference type="ARBA" id="ARBA00004651"/>
    </source>
</evidence>
<evidence type="ECO:0000313" key="8">
    <source>
        <dbReference type="EMBL" id="MPL66469.1"/>
    </source>
</evidence>
<evidence type="ECO:0000256" key="6">
    <source>
        <dbReference type="ARBA" id="ARBA00023136"/>
    </source>
</evidence>
<name>A0A644TIC4_9ZZZZ</name>
<gene>
    <name evidence="8" type="ORF">SDC9_12147</name>
</gene>
<evidence type="ECO:0000256" key="5">
    <source>
        <dbReference type="ARBA" id="ARBA00022989"/>
    </source>
</evidence>
<dbReference type="InterPro" id="IPR007227">
    <property type="entry name" value="Cell_shape_determining_MreD"/>
</dbReference>
<evidence type="ECO:0008006" key="9">
    <source>
        <dbReference type="Google" id="ProtNLM"/>
    </source>
</evidence>
<keyword evidence="4" id="KW-0133">Cell shape</keyword>
<dbReference type="GO" id="GO:0005886">
    <property type="term" value="C:plasma membrane"/>
    <property type="evidence" value="ECO:0007669"/>
    <property type="project" value="UniProtKB-SubCell"/>
</dbReference>
<feature type="transmembrane region" description="Helical" evidence="7">
    <location>
        <begin position="75"/>
        <end position="92"/>
    </location>
</feature>
<dbReference type="EMBL" id="VSSQ01000032">
    <property type="protein sequence ID" value="MPL66469.1"/>
    <property type="molecule type" value="Genomic_DNA"/>
</dbReference>
<dbReference type="NCBIfam" id="TIGR03426">
    <property type="entry name" value="shape_MreD"/>
    <property type="match status" value="1"/>
</dbReference>
<comment type="caution">
    <text evidence="8">The sequence shown here is derived from an EMBL/GenBank/DDBJ whole genome shotgun (WGS) entry which is preliminary data.</text>
</comment>
<dbReference type="GO" id="GO:0008360">
    <property type="term" value="P:regulation of cell shape"/>
    <property type="evidence" value="ECO:0007669"/>
    <property type="project" value="UniProtKB-KW"/>
</dbReference>
<keyword evidence="2" id="KW-1003">Cell membrane</keyword>
<keyword evidence="5 7" id="KW-1133">Transmembrane helix</keyword>
<feature type="transmembrane region" description="Helical" evidence="7">
    <location>
        <begin position="135"/>
        <end position="155"/>
    </location>
</feature>
<comment type="subcellular location">
    <subcellularLocation>
        <location evidence="1">Cell membrane</location>
        <topology evidence="1">Multi-pass membrane protein</topology>
    </subcellularLocation>
</comment>
<dbReference type="AlphaFoldDB" id="A0A644TIC4"/>
<reference evidence="8" key="1">
    <citation type="submission" date="2019-08" db="EMBL/GenBank/DDBJ databases">
        <authorList>
            <person name="Kucharzyk K."/>
            <person name="Murdoch R.W."/>
            <person name="Higgins S."/>
            <person name="Loffler F."/>
        </authorList>
    </citation>
    <scope>NUCLEOTIDE SEQUENCE</scope>
</reference>
<feature type="transmembrane region" description="Helical" evidence="7">
    <location>
        <begin position="26"/>
        <end position="45"/>
    </location>
</feature>
<protein>
    <recommendedName>
        <fullName evidence="9">Rod shape-determining protein MreD</fullName>
    </recommendedName>
</protein>
<accession>A0A644TIC4</accession>
<evidence type="ECO:0000256" key="4">
    <source>
        <dbReference type="ARBA" id="ARBA00022960"/>
    </source>
</evidence>
<keyword evidence="6 7" id="KW-0472">Membrane</keyword>
<dbReference type="Pfam" id="PF04093">
    <property type="entry name" value="MreD"/>
    <property type="match status" value="1"/>
</dbReference>
<sequence>MITSVLASTVISSVLLFIQSTWLRNGLFWGVIPDLAFLLILWVAYNNKGFEGVILAFLSGLACDLLSSAPLGYSSFLYLLPAYAISFVRRVVDMDTLMVPAILGFSSTLLKGLASLLVALVFGSELVDSYSFSDLRFWMEAALNGAMAAPLFFLFKKMKYLLVTRKPSE</sequence>
<evidence type="ECO:0000256" key="7">
    <source>
        <dbReference type="SAM" id="Phobius"/>
    </source>
</evidence>
<evidence type="ECO:0000256" key="2">
    <source>
        <dbReference type="ARBA" id="ARBA00022475"/>
    </source>
</evidence>